<dbReference type="RefSeq" id="WP_311675984.1">
    <property type="nucleotide sequence ID" value="NZ_JAVREQ010000036.1"/>
</dbReference>
<feature type="transmembrane region" description="Helical" evidence="1">
    <location>
        <begin position="37"/>
        <end position="54"/>
    </location>
</feature>
<evidence type="ECO:0000313" key="3">
    <source>
        <dbReference type="Proteomes" id="UP001183414"/>
    </source>
</evidence>
<evidence type="ECO:0000256" key="1">
    <source>
        <dbReference type="SAM" id="Phobius"/>
    </source>
</evidence>
<feature type="transmembrane region" description="Helical" evidence="1">
    <location>
        <begin position="87"/>
        <end position="104"/>
    </location>
</feature>
<accession>A0ABU2NZI1</accession>
<proteinExistence type="predicted"/>
<organism evidence="2 3">
    <name type="scientific">Streptomyces hazeniae</name>
    <dbReference type="NCBI Taxonomy" id="3075538"/>
    <lineage>
        <taxon>Bacteria</taxon>
        <taxon>Bacillati</taxon>
        <taxon>Actinomycetota</taxon>
        <taxon>Actinomycetes</taxon>
        <taxon>Kitasatosporales</taxon>
        <taxon>Streptomycetaceae</taxon>
        <taxon>Streptomyces</taxon>
    </lineage>
</organism>
<keyword evidence="1" id="KW-0472">Membrane</keyword>
<dbReference type="Proteomes" id="UP001183414">
    <property type="component" value="Unassembled WGS sequence"/>
</dbReference>
<comment type="caution">
    <text evidence="2">The sequence shown here is derived from an EMBL/GenBank/DDBJ whole genome shotgun (WGS) entry which is preliminary data.</text>
</comment>
<dbReference type="EMBL" id="JAVREQ010000036">
    <property type="protein sequence ID" value="MDT0382392.1"/>
    <property type="molecule type" value="Genomic_DNA"/>
</dbReference>
<evidence type="ECO:0000313" key="2">
    <source>
        <dbReference type="EMBL" id="MDT0382392.1"/>
    </source>
</evidence>
<name>A0ABU2NZI1_9ACTN</name>
<protein>
    <recommendedName>
        <fullName evidence="4">DUF2637 domain-containing protein</fullName>
    </recommendedName>
</protein>
<keyword evidence="1" id="KW-0812">Transmembrane</keyword>
<evidence type="ECO:0008006" key="4">
    <source>
        <dbReference type="Google" id="ProtNLM"/>
    </source>
</evidence>
<keyword evidence="1" id="KW-1133">Transmembrane helix</keyword>
<reference evidence="3" key="1">
    <citation type="submission" date="2023-07" db="EMBL/GenBank/DDBJ databases">
        <title>30 novel species of actinomycetes from the DSMZ collection.</title>
        <authorList>
            <person name="Nouioui I."/>
        </authorList>
    </citation>
    <scope>NUCLEOTIDE SEQUENCE [LARGE SCALE GENOMIC DNA]</scope>
    <source>
        <strain evidence="3">DSM 42041</strain>
    </source>
</reference>
<sequence>MHDRTHPPRDYLAWAALAAALVVTASAEYALARAAGFGEWTAAALPAALDIYAVRALRARRDVATAVAAMIATNAAAHLVAAGLLPVAWPLVVGVSAIAPLVLWRVHRLADHVEDAAEPSTERHLVDAVPVTTPPMGQQAGCPLEVTTAPPAEVTAEQAVEQAPAHTAQQASPLVICGGRKVYVLETPRDDTDDEVTDDQPERLSTDAARVVLESCWAKGTPPAEAARLATRSTSYAKKVFARLDDDRGPAPVPGQLALVGEGVSA</sequence>
<gene>
    <name evidence="2" type="ORF">RM572_26895</name>
</gene>
<keyword evidence="3" id="KW-1185">Reference proteome</keyword>